<dbReference type="Pfam" id="PF00005">
    <property type="entry name" value="ABC_tran"/>
    <property type="match status" value="2"/>
</dbReference>
<evidence type="ECO:0000313" key="16">
    <source>
        <dbReference type="EMBL" id="PNH29955.1"/>
    </source>
</evidence>
<feature type="transmembrane region" description="Helical" evidence="13">
    <location>
        <begin position="967"/>
        <end position="988"/>
    </location>
</feature>
<evidence type="ECO:0000256" key="10">
    <source>
        <dbReference type="ARBA" id="ARBA00023136"/>
    </source>
</evidence>
<keyword evidence="9 13" id="KW-1133">Transmembrane helix</keyword>
<keyword evidence="5 13" id="KW-0812">Transmembrane</keyword>
<feature type="transmembrane region" description="Helical" evidence="13">
    <location>
        <begin position="749"/>
        <end position="776"/>
    </location>
</feature>
<keyword evidence="4" id="KW-0813">Transport</keyword>
<evidence type="ECO:0000256" key="8">
    <source>
        <dbReference type="ARBA" id="ARBA00022840"/>
    </source>
</evidence>
<dbReference type="InterPro" id="IPR003593">
    <property type="entry name" value="AAA+_ATPase"/>
</dbReference>
<evidence type="ECO:0000256" key="12">
    <source>
        <dbReference type="SAM" id="MobiDB-lite"/>
    </source>
</evidence>
<dbReference type="InterPro" id="IPR036640">
    <property type="entry name" value="ABC1_TM_sf"/>
</dbReference>
<evidence type="ECO:0000256" key="11">
    <source>
        <dbReference type="ARBA" id="ARBA00023180"/>
    </source>
</evidence>
<dbReference type="InterPro" id="IPR017871">
    <property type="entry name" value="ABC_transporter-like_CS"/>
</dbReference>
<feature type="transmembrane region" description="Helical" evidence="13">
    <location>
        <begin position="181"/>
        <end position="199"/>
    </location>
</feature>
<dbReference type="Gene3D" id="3.40.50.300">
    <property type="entry name" value="P-loop containing nucleotide triphosphate hydrolases"/>
    <property type="match status" value="2"/>
</dbReference>
<keyword evidence="7" id="KW-0547">Nucleotide-binding</keyword>
<comment type="subcellular location">
    <subcellularLocation>
        <location evidence="2">Endomembrane system</location>
    </subcellularLocation>
    <subcellularLocation>
        <location evidence="1">Membrane</location>
        <topology evidence="1">Multi-pass membrane protein</topology>
    </subcellularLocation>
</comment>
<dbReference type="EMBL" id="MPSH01000023">
    <property type="protein sequence ID" value="PNH29955.1"/>
    <property type="molecule type" value="Genomic_DNA"/>
</dbReference>
<dbReference type="CDD" id="cd03249">
    <property type="entry name" value="ABC_MTABC3_MDL1_MDL2"/>
    <property type="match status" value="2"/>
</dbReference>
<feature type="transmembrane region" description="Helical" evidence="13">
    <location>
        <begin position="105"/>
        <end position="132"/>
    </location>
</feature>
<dbReference type="GO" id="GO:0015421">
    <property type="term" value="F:ABC-type oligopeptide transporter activity"/>
    <property type="evidence" value="ECO:0007669"/>
    <property type="project" value="TreeGrafter"/>
</dbReference>
<dbReference type="InterPro" id="IPR039421">
    <property type="entry name" value="Type_1_exporter"/>
</dbReference>
<dbReference type="GO" id="GO:0090374">
    <property type="term" value="P:oligopeptide export from mitochondrion"/>
    <property type="evidence" value="ECO:0007669"/>
    <property type="project" value="TreeGrafter"/>
</dbReference>
<sequence>MGAEALSEKGATAASDEALAAAAASKEPEPDVPEEEAPWAAYKRIFRYAGPLEYSLQAIAIVAAIASGAGIALQNLIFGQFITVITDFTTGVNTPAQFMDDVSTLALYFVYLGIGRFVLAYLYNSLLTYAAYRIIRNIRHEYLRAALSQEVAFYDFGTGGSIATQGTSNGRLINGGIAEKLGLTFQGLSAFVTAFIIAFIVQWKLTLICLCIAPATIIVMGVIATIEAGHETKILEIYAQANSFAEGVLSSARAVHAFEMRARLVHKFDEHLIEAHKVGSKISILFGIMFSAEYTIIYLGFGLAFWQGTQMLSRGEISSSGEIFTVLLSVVIAAISLTTLAPYSIDFSRAASAAAKLFSLMDRKSAINPFDKSGEEPAETVGLVEIENVTFAYPTRPSTTVLDNFTLRVPAGKVTALVGQSGSGKSTIVGLLERWYNPKSGTIKLDGRPIETLNLNWLRKNVRLVQQEPVLFQGSVFDNIKHGLVGTQWENAPVEEQRKLVQEAAKMAFAHDFVSELPNGYDTQIGQRGGLLSGGQKQRVAIARSVVSQPKVLLLDEATSALDPHAESIVQQALDKASVGRTTIVIAHKLATIRKADNIVVMTKGRIVEQGTHEALIANDDVYANLVKIQNLAVTDTDSTSDTEIDEANASKGEDLDVSKSLTRYATSVQGRMEDQKERDNYDHHKQKGVFYVVLRLMRESPEVFGAYVFMLLGCIGAAAAFPGQAILLANVMDVFTLTGDAMRSRGSFYATMFIVLAAGCLLSYFSLGYSTNVVAQFLNHKLRKQSLADMLRQDLQFFDRTENNTGALTGRVDSNPQAILELMGFNIALILVAVLNVASCCILAIAHDWNLGLVVVCAGLPPILTAGYLKIRFDAKLDRDMSKRYANSAAIASEAVNAIRTVSSLAIEESVLQSYTAELDWAVAESTRPMFIMMVWFALTQSIEYWFMALGFWYGCRLLSFGDISMYDFFVAFLGVFFSGQATALLFQFSTSITKGINAANYIFWLHELQPTVQETPENRNHGPSAGGPIELDNVRFSYPLRPDAPVLKGVEMNIQPGQFVALVGASGCGKSTMIAMLERFYDPTTGTIKIASSPLPTLNPRLYRRLVALVQQEPTLFQGTIRENIALGLDDDPLDASSEKTAATVPDSRIEVALRAANAWTFVSSLPQGLATPAGANGTQLSGGQRQRIAIARALIRDPAILLLDEATSALDTESEKIVQGALAEAAKAGDRITVAVAHRLSTVKDADCICVFYGGRIVEMGTHAELVALGGMYRKMCEAQALD</sequence>
<feature type="transmembrane region" description="Helical" evidence="13">
    <location>
        <begin position="54"/>
        <end position="85"/>
    </location>
</feature>
<feature type="transmembrane region" description="Helical" evidence="13">
    <location>
        <begin position="282"/>
        <end position="303"/>
    </location>
</feature>
<name>A0A2J8DEL3_VERDA</name>
<dbReference type="InterPro" id="IPR011527">
    <property type="entry name" value="ABC1_TM_dom"/>
</dbReference>
<proteinExistence type="inferred from homology"/>
<dbReference type="InterPro" id="IPR003439">
    <property type="entry name" value="ABC_transporter-like_ATP-bd"/>
</dbReference>
<evidence type="ECO:0000256" key="3">
    <source>
        <dbReference type="ARBA" id="ARBA00007577"/>
    </source>
</evidence>
<feature type="transmembrane region" description="Helical" evidence="13">
    <location>
        <begin position="205"/>
        <end position="226"/>
    </location>
</feature>
<evidence type="ECO:0000256" key="9">
    <source>
        <dbReference type="ARBA" id="ARBA00022989"/>
    </source>
</evidence>
<feature type="transmembrane region" description="Helical" evidence="13">
    <location>
        <begin position="852"/>
        <end position="872"/>
    </location>
</feature>
<dbReference type="PROSITE" id="PS50929">
    <property type="entry name" value="ABC_TM1F"/>
    <property type="match status" value="2"/>
</dbReference>
<dbReference type="PANTHER" id="PTHR43394:SF27">
    <property type="entry name" value="ATP-DEPENDENT TRANSLOCASE ABCB1-LIKE"/>
    <property type="match status" value="1"/>
</dbReference>
<evidence type="ECO:0000256" key="1">
    <source>
        <dbReference type="ARBA" id="ARBA00004141"/>
    </source>
</evidence>
<keyword evidence="10 13" id="KW-0472">Membrane</keyword>
<evidence type="ECO:0000259" key="15">
    <source>
        <dbReference type="PROSITE" id="PS50929"/>
    </source>
</evidence>
<dbReference type="FunFam" id="1.20.1560.10:FF:000057">
    <property type="entry name" value="ABC multidrug transporter SitT"/>
    <property type="match status" value="1"/>
</dbReference>
<dbReference type="EMBL" id="RSDZ01000082">
    <property type="protein sequence ID" value="RXG44455.1"/>
    <property type="molecule type" value="Genomic_DNA"/>
</dbReference>
<feature type="compositionally biased region" description="Low complexity" evidence="12">
    <location>
        <begin position="11"/>
        <end position="24"/>
    </location>
</feature>
<dbReference type="Proteomes" id="UP000236305">
    <property type="component" value="Unassembled WGS sequence"/>
</dbReference>
<dbReference type="Pfam" id="PF00664">
    <property type="entry name" value="ABC_membrane"/>
    <property type="match status" value="2"/>
</dbReference>
<evidence type="ECO:0000313" key="18">
    <source>
        <dbReference type="Proteomes" id="UP000236305"/>
    </source>
</evidence>
<dbReference type="FunFam" id="3.40.50.300:FF:001530">
    <property type="entry name" value="ABC multidrug transporter (Eurofung)"/>
    <property type="match status" value="1"/>
</dbReference>
<organism evidence="17 19">
    <name type="scientific">Verticillium dahliae</name>
    <name type="common">Verticillium wilt</name>
    <dbReference type="NCBI Taxonomy" id="27337"/>
    <lineage>
        <taxon>Eukaryota</taxon>
        <taxon>Fungi</taxon>
        <taxon>Dikarya</taxon>
        <taxon>Ascomycota</taxon>
        <taxon>Pezizomycotina</taxon>
        <taxon>Sordariomycetes</taxon>
        <taxon>Hypocreomycetidae</taxon>
        <taxon>Glomerellales</taxon>
        <taxon>Plectosphaerellaceae</taxon>
        <taxon>Verticillium</taxon>
    </lineage>
</organism>
<accession>A0A2J8DEL3</accession>
<feature type="transmembrane region" description="Helical" evidence="13">
    <location>
        <begin position="826"/>
        <end position="846"/>
    </location>
</feature>
<dbReference type="Gene3D" id="1.20.1560.10">
    <property type="entry name" value="ABC transporter type 1, transmembrane domain"/>
    <property type="match status" value="1"/>
</dbReference>
<dbReference type="PROSITE" id="PS50893">
    <property type="entry name" value="ABC_TRANSPORTER_2"/>
    <property type="match status" value="2"/>
</dbReference>
<dbReference type="SMART" id="SM00382">
    <property type="entry name" value="AAA"/>
    <property type="match status" value="2"/>
</dbReference>
<feature type="transmembrane region" description="Helical" evidence="13">
    <location>
        <begin position="932"/>
        <end position="955"/>
    </location>
</feature>
<keyword evidence="11" id="KW-0325">Glycoprotein</keyword>
<dbReference type="CDD" id="cd18577">
    <property type="entry name" value="ABC_6TM_Pgp_ABCB1_D1_like"/>
    <property type="match status" value="1"/>
</dbReference>
<dbReference type="GO" id="GO:0005743">
    <property type="term" value="C:mitochondrial inner membrane"/>
    <property type="evidence" value="ECO:0007669"/>
    <property type="project" value="TreeGrafter"/>
</dbReference>
<dbReference type="PANTHER" id="PTHR43394">
    <property type="entry name" value="ATP-DEPENDENT PERMEASE MDL1, MITOCHONDRIAL"/>
    <property type="match status" value="1"/>
</dbReference>
<evidence type="ECO:0000256" key="2">
    <source>
        <dbReference type="ARBA" id="ARBA00004308"/>
    </source>
</evidence>
<gene>
    <name evidence="16" type="ORF">BJF96_g6750</name>
    <name evidence="17" type="ORF">VDGE_05060</name>
</gene>
<evidence type="ECO:0000256" key="13">
    <source>
        <dbReference type="SAM" id="Phobius"/>
    </source>
</evidence>
<dbReference type="SUPFAM" id="SSF52540">
    <property type="entry name" value="P-loop containing nucleoside triphosphate hydrolases"/>
    <property type="match status" value="2"/>
</dbReference>
<protein>
    <recommendedName>
        <fullName evidence="20">Leptomycin B resistance protein pmd1</fullName>
    </recommendedName>
</protein>
<evidence type="ECO:0000259" key="14">
    <source>
        <dbReference type="PROSITE" id="PS50893"/>
    </source>
</evidence>
<evidence type="ECO:0000256" key="6">
    <source>
        <dbReference type="ARBA" id="ARBA00022737"/>
    </source>
</evidence>
<feature type="transmembrane region" description="Helical" evidence="13">
    <location>
        <begin position="323"/>
        <end position="343"/>
    </location>
</feature>
<feature type="domain" description="ABC transmembrane type-1" evidence="15">
    <location>
        <begin position="709"/>
        <end position="996"/>
    </location>
</feature>
<dbReference type="GO" id="GO:0005524">
    <property type="term" value="F:ATP binding"/>
    <property type="evidence" value="ECO:0007669"/>
    <property type="project" value="UniProtKB-KW"/>
</dbReference>
<dbReference type="OrthoDB" id="6500128at2759"/>
<comment type="similarity">
    <text evidence="3">Belongs to the ABC transporter superfamily. ABCB family. Multidrug resistance exporter (TC 3.A.1.201) subfamily.</text>
</comment>
<evidence type="ECO:0000256" key="4">
    <source>
        <dbReference type="ARBA" id="ARBA00022448"/>
    </source>
</evidence>
<dbReference type="GO" id="GO:0012505">
    <property type="term" value="C:endomembrane system"/>
    <property type="evidence" value="ECO:0007669"/>
    <property type="project" value="UniProtKB-SubCell"/>
</dbReference>
<dbReference type="GO" id="GO:0016887">
    <property type="term" value="F:ATP hydrolysis activity"/>
    <property type="evidence" value="ECO:0007669"/>
    <property type="project" value="InterPro"/>
</dbReference>
<dbReference type="InterPro" id="IPR027417">
    <property type="entry name" value="P-loop_NTPase"/>
</dbReference>
<dbReference type="SUPFAM" id="SSF90123">
    <property type="entry name" value="ABC transporter transmembrane region"/>
    <property type="match status" value="2"/>
</dbReference>
<feature type="transmembrane region" description="Helical" evidence="13">
    <location>
        <begin position="705"/>
        <end position="729"/>
    </location>
</feature>
<evidence type="ECO:0000313" key="19">
    <source>
        <dbReference type="Proteomes" id="UP000288725"/>
    </source>
</evidence>
<keyword evidence="6" id="KW-0677">Repeat</keyword>
<dbReference type="FunFam" id="3.40.50.300:FF:000913">
    <property type="entry name" value="ABC multidrug transporter SitT"/>
    <property type="match status" value="1"/>
</dbReference>
<reference evidence="16 18" key="1">
    <citation type="submission" date="2017-12" db="EMBL/GenBank/DDBJ databases">
        <title>Comparative genomics yields insights into virulence evolution of Verticillium dahliae.</title>
        <authorList>
            <person name="Fan R."/>
            <person name="Armitage A.D."/>
            <person name="Cascant-Lopez E."/>
            <person name="Sobczyk M."/>
            <person name="Cockerton H.M."/>
            <person name="Harrison R.J."/>
        </authorList>
    </citation>
    <scope>NUCLEOTIDE SEQUENCE [LARGE SCALE GENOMIC DNA]</scope>
    <source>
        <strain evidence="16 18">12008</strain>
    </source>
</reference>
<evidence type="ECO:0000313" key="17">
    <source>
        <dbReference type="EMBL" id="RXG44455.1"/>
    </source>
</evidence>
<dbReference type="CDD" id="cd18578">
    <property type="entry name" value="ABC_6TM_Pgp_ABCB1_D2_like"/>
    <property type="match status" value="1"/>
</dbReference>
<feature type="domain" description="ABC transporter" evidence="14">
    <location>
        <begin position="384"/>
        <end position="629"/>
    </location>
</feature>
<feature type="domain" description="ABC transporter" evidence="14">
    <location>
        <begin position="1031"/>
        <end position="1282"/>
    </location>
</feature>
<feature type="region of interest" description="Disordered" evidence="12">
    <location>
        <begin position="1"/>
        <end position="35"/>
    </location>
</feature>
<feature type="domain" description="ABC transmembrane type-1" evidence="15">
    <location>
        <begin position="58"/>
        <end position="349"/>
    </location>
</feature>
<evidence type="ECO:0000256" key="5">
    <source>
        <dbReference type="ARBA" id="ARBA00022692"/>
    </source>
</evidence>
<dbReference type="Proteomes" id="UP000288725">
    <property type="component" value="Chromosome 4"/>
</dbReference>
<dbReference type="PROSITE" id="PS00211">
    <property type="entry name" value="ABC_TRANSPORTER_1"/>
    <property type="match status" value="2"/>
</dbReference>
<evidence type="ECO:0008006" key="20">
    <source>
        <dbReference type="Google" id="ProtNLM"/>
    </source>
</evidence>
<keyword evidence="8" id="KW-0067">ATP-binding</keyword>
<reference evidence="17 19" key="2">
    <citation type="submission" date="2018-12" db="EMBL/GenBank/DDBJ databases">
        <title>Genome of Verticillium dahliae isolate Getta Getta.</title>
        <authorList>
            <person name="Gardiner D.M."/>
        </authorList>
    </citation>
    <scope>NUCLEOTIDE SEQUENCE [LARGE SCALE GENOMIC DNA]</scope>
    <source>
        <strain evidence="17 19">Getta Getta</strain>
    </source>
</reference>
<evidence type="ECO:0000256" key="7">
    <source>
        <dbReference type="ARBA" id="ARBA00022741"/>
    </source>
</evidence>
<comment type="caution">
    <text evidence="17">The sequence shown here is derived from an EMBL/GenBank/DDBJ whole genome shotgun (WGS) entry which is preliminary data.</text>
</comment>